<dbReference type="InterPro" id="IPR056101">
    <property type="entry name" value="DUF7684"/>
</dbReference>
<dbReference type="Pfam" id="PF24733">
    <property type="entry name" value="DUF7684"/>
    <property type="match status" value="1"/>
</dbReference>
<evidence type="ECO:0000313" key="3">
    <source>
        <dbReference type="Proteomes" id="UP000000366"/>
    </source>
</evidence>
<evidence type="ECO:0000313" key="2">
    <source>
        <dbReference type="EMBL" id="ABM95556.1"/>
    </source>
</evidence>
<accession>A2SJ17</accession>
<dbReference type="AlphaFoldDB" id="A2SJ17"/>
<dbReference type="eggNOG" id="ENOG50346IT">
    <property type="taxonomic scope" value="Bacteria"/>
</dbReference>
<feature type="domain" description="DUF7684" evidence="1">
    <location>
        <begin position="54"/>
        <end position="137"/>
    </location>
</feature>
<name>A2SJ17_METPP</name>
<sequence>MGRLTHRCLTERAGLFSHEAAGFFLGKGVALDHRRQYGRACLNLVSRHTMHSGKIVLVSSSGYSQDRGYPLLQKLIESQIELFCVVGVDAEKWEDALDWLCVGADGSGTQFITTTSHPGESEAEVIEFAKSFSTKQPHEVEVVRV</sequence>
<protein>
    <recommendedName>
        <fullName evidence="1">DUF7684 domain-containing protein</fullName>
    </recommendedName>
</protein>
<evidence type="ECO:0000259" key="1">
    <source>
        <dbReference type="Pfam" id="PF24733"/>
    </source>
</evidence>
<gene>
    <name evidence="2" type="ordered locus">Mpe_A2602</name>
</gene>
<dbReference type="KEGG" id="mpt:Mpe_A2602"/>
<dbReference type="EMBL" id="CP000555">
    <property type="protein sequence ID" value="ABM95556.1"/>
    <property type="molecule type" value="Genomic_DNA"/>
</dbReference>
<dbReference type="Proteomes" id="UP000000366">
    <property type="component" value="Chromosome"/>
</dbReference>
<keyword evidence="3" id="KW-1185">Reference proteome</keyword>
<dbReference type="STRING" id="420662.Mpe_A2602"/>
<organism evidence="2 3">
    <name type="scientific">Methylibium petroleiphilum (strain ATCC BAA-1232 / LMG 22953 / PM1)</name>
    <dbReference type="NCBI Taxonomy" id="420662"/>
    <lineage>
        <taxon>Bacteria</taxon>
        <taxon>Pseudomonadati</taxon>
        <taxon>Pseudomonadota</taxon>
        <taxon>Betaproteobacteria</taxon>
        <taxon>Burkholderiales</taxon>
        <taxon>Sphaerotilaceae</taxon>
        <taxon>Methylibium</taxon>
    </lineage>
</organism>
<proteinExistence type="predicted"/>
<reference evidence="2 3" key="1">
    <citation type="journal article" date="2007" name="J. Bacteriol.">
        <title>Whole-genome analysis of the methyl tert-butyl ether-degrading beta-proteobacterium Methylibium petroleiphilum PM1.</title>
        <authorList>
            <person name="Kane S.R."/>
            <person name="Chakicherla A.Y."/>
            <person name="Chain P.S.G."/>
            <person name="Schmidt R."/>
            <person name="Shin M.W."/>
            <person name="Legler T.C."/>
            <person name="Scow K.M."/>
            <person name="Larimer F.W."/>
            <person name="Lucas S.M."/>
            <person name="Richardson P.M."/>
            <person name="Hristova K.R."/>
        </authorList>
    </citation>
    <scope>NUCLEOTIDE SEQUENCE [LARGE SCALE GENOMIC DNA]</scope>
    <source>
        <strain evidence="3">ATCC BAA-1232 / LMG 22953 / PM1</strain>
    </source>
</reference>
<dbReference type="HOGENOM" id="CLU_1784630_0_0_4"/>